<dbReference type="PANTHER" id="PTHR24064">
    <property type="entry name" value="SOLUTE CARRIER FAMILY 22 MEMBER"/>
    <property type="match status" value="1"/>
</dbReference>
<dbReference type="SUPFAM" id="SSF103473">
    <property type="entry name" value="MFS general substrate transporter"/>
    <property type="match status" value="1"/>
</dbReference>
<dbReference type="InterPro" id="IPR005828">
    <property type="entry name" value="MFS_sugar_transport-like"/>
</dbReference>
<feature type="transmembrane region" description="Helical" evidence="6">
    <location>
        <begin position="938"/>
        <end position="967"/>
    </location>
</feature>
<reference evidence="9" key="1">
    <citation type="journal article" date="2014" name="BMC Genomics">
        <title>Genome characteristics reveal the impact of lichenization on lichen-forming fungus Endocarpon pusillum Hedwig (Verrucariales, Ascomycota).</title>
        <authorList>
            <person name="Wang Y.-Y."/>
            <person name="Liu B."/>
            <person name="Zhang X.-Y."/>
            <person name="Zhou Q.-M."/>
            <person name="Zhang T."/>
            <person name="Li H."/>
            <person name="Yu Y.-F."/>
            <person name="Zhang X.-L."/>
            <person name="Hao X.-Y."/>
            <person name="Wang M."/>
            <person name="Wang L."/>
            <person name="Wei J.-C."/>
        </authorList>
    </citation>
    <scope>NUCLEOTIDE SEQUENCE [LARGE SCALE GENOMIC DNA]</scope>
    <source>
        <strain evidence="9">Z07020 / HMAS-L-300199</strain>
    </source>
</reference>
<proteinExistence type="predicted"/>
<name>U1HDW7_ENDPU</name>
<feature type="compositionally biased region" description="Polar residues" evidence="5">
    <location>
        <begin position="1091"/>
        <end position="1100"/>
    </location>
</feature>
<feature type="transmembrane region" description="Helical" evidence="6">
    <location>
        <begin position="1253"/>
        <end position="1275"/>
    </location>
</feature>
<feature type="region of interest" description="Disordered" evidence="5">
    <location>
        <begin position="455"/>
        <end position="512"/>
    </location>
</feature>
<evidence type="ECO:0000256" key="5">
    <source>
        <dbReference type="SAM" id="MobiDB-lite"/>
    </source>
</evidence>
<feature type="compositionally biased region" description="Basic and acidic residues" evidence="5">
    <location>
        <begin position="396"/>
        <end position="407"/>
    </location>
</feature>
<dbReference type="InterPro" id="IPR020846">
    <property type="entry name" value="MFS_dom"/>
</dbReference>
<feature type="transmembrane region" description="Helical" evidence="6">
    <location>
        <begin position="905"/>
        <end position="926"/>
    </location>
</feature>
<keyword evidence="2 6" id="KW-0812">Transmembrane</keyword>
<dbReference type="EMBL" id="KE721526">
    <property type="protein sequence ID" value="ERF68220.1"/>
    <property type="molecule type" value="Genomic_DNA"/>
</dbReference>
<dbReference type="OrthoDB" id="433512at2759"/>
<evidence type="ECO:0000259" key="7">
    <source>
        <dbReference type="PROSITE" id="PS50850"/>
    </source>
</evidence>
<dbReference type="Pfam" id="PF00083">
    <property type="entry name" value="Sugar_tr"/>
    <property type="match status" value="2"/>
</dbReference>
<feature type="domain" description="Major facilitator superfamily (MFS) profile" evidence="7">
    <location>
        <begin position="803"/>
        <end position="1378"/>
    </location>
</feature>
<feature type="transmembrane region" description="Helical" evidence="6">
    <location>
        <begin position="1170"/>
        <end position="1190"/>
    </location>
</feature>
<feature type="transmembrane region" description="Helical" evidence="6">
    <location>
        <begin position="875"/>
        <end position="893"/>
    </location>
</feature>
<dbReference type="Proteomes" id="UP000019373">
    <property type="component" value="Unassembled WGS sequence"/>
</dbReference>
<feature type="compositionally biased region" description="Low complexity" evidence="5">
    <location>
        <begin position="457"/>
        <end position="483"/>
    </location>
</feature>
<evidence type="ECO:0000256" key="6">
    <source>
        <dbReference type="SAM" id="Phobius"/>
    </source>
</evidence>
<feature type="compositionally biased region" description="Polar residues" evidence="5">
    <location>
        <begin position="409"/>
        <end position="443"/>
    </location>
</feature>
<dbReference type="InterPro" id="IPR036259">
    <property type="entry name" value="MFS_trans_sf"/>
</dbReference>
<evidence type="ECO:0000256" key="1">
    <source>
        <dbReference type="ARBA" id="ARBA00004141"/>
    </source>
</evidence>
<dbReference type="GO" id="GO:0016020">
    <property type="term" value="C:membrane"/>
    <property type="evidence" value="ECO:0007669"/>
    <property type="project" value="UniProtKB-SubCell"/>
</dbReference>
<comment type="subcellular location">
    <subcellularLocation>
        <location evidence="1">Membrane</location>
        <topology evidence="1">Multi-pass membrane protein</topology>
    </subcellularLocation>
</comment>
<sequence>MPNSNADIDDLVAKGVRELLAEQKDGERLNIAAKARELGVHKNRLYRRIKGVGPRTSRKPVNHKLSAIQEASLLRYIKSLDEIGHSVRYDQISSVANAILAEDHTNNISAPFILQHVMVMPAFGWSAGDLFKLIEISYIIYQAFNDARKNSSRQFQLLSDEFGRFHTCLELLHSLLKKHGKNLYFGHDQFKVTLEECQEFLSKYSVLGDRRNSVAKFFKTIGWTTEERGTISRLITAVHGHAHVIGLYTSYLTLEASLEGRAVHEKIIENTQETLNELRRLQRVRSITEEPEAATAQILGAGCCTDGTVVLKLDEVAKELDGFTHVLKHEQASLDSQHQNSAVENDLDFPESDEARTIDLDLTMLQTVLQEVEHILERARNGSKREYNRRVIRQATRRDTHDTHDTNDSGISDMSISPKSRLSLHASRSPTLQPHSVGTVGRSWTRTSIEKFSPTLEASQAPPQPRPSASSMSSPLLESSSPMTRQGTSPSTAVTTPLFGSPAGDPDTGTRLPSIRLPAAAIDWSSFCNEAQVTCEGWQRPWSCKISQRRRARDCGLSLRAERADGSYLYHDLPAFGIAVPHTSHSVANPQAKNVVTFKEPQNHRLIKVTHPTESAEREPRYVFQNSADHKAFQELIYGCDLEDSWDITSVESNREKECVTQTLRLWRDRYTRVPLILFYTNSRRRSPKIYIQEPKTSFEVKFQIDKKNPTNYGYISTSPKCSSRHPSYLGFALRETGFVSITFAKPLSERHGLRTAMNLSRWFYKATAGVEDFVEGADDEEITSRRNYVYWTIDHSSFQKWVVFVAGVGFFTDAYDLFAVNVVLPILGFVYWDGEIPQSYETALICATLAGTLIGQVLFGVLADIYGRRKMYGLELLVVISATLGVAMSATGERKSMDIVGWLLFWRFTMGIGIGGDYPLSAVICSEFAPRRHRTRMLASVFCCQPIGQLSGMIVSLVVITASHNFIPTDNDKCRSDVCIRTLDSAWRWIVGFGSLPAVVALFFRLTIPESPRYLLDVVGAFKSASKNTQEYYHGDVFGQSQELLEDGRNSQVLLPVEHAIPKSTVQGSPSPSLSPSPDTRPARDGSQGLVPTQSSTLNAGGRPHTLPSPTLAPTDDQIDSNGVSTVTMRTGSFPLSAHTVEPVPLNEQQPPQASWEDANNFFIKEKNWIYLVATSSTWFCLDFAFYGLGLSTPEISQNLWHNPNDPTAKAVYHILLDNTTQSLVLTSIGTMVGSLLIIKAIKYWSSKAIQFYGFIALAILFLTIGGAFGKLLFSDFKGIIIMLYVLCQIAFNLGPNTTTYIIPAEIFPTRYRCTCHGISAAAGKLGSIVGQAFIAHVRFPGEDAGKRRSLGWILMVLAFVMAIGAPVSRYFLPETRDQKGESKSLEALAQGKKAV</sequence>
<feature type="transmembrane region" description="Helical" evidence="6">
    <location>
        <begin position="1352"/>
        <end position="1374"/>
    </location>
</feature>
<feature type="transmembrane region" description="Helical" evidence="6">
    <location>
        <begin position="987"/>
        <end position="1005"/>
    </location>
</feature>
<feature type="region of interest" description="Disordered" evidence="5">
    <location>
        <begin position="1063"/>
        <end position="1128"/>
    </location>
</feature>
<dbReference type="HOGENOM" id="CLU_254546_0_0_1"/>
<dbReference type="GeneID" id="19243504"/>
<dbReference type="PROSITE" id="PS50850">
    <property type="entry name" value="MFS"/>
    <property type="match status" value="1"/>
</dbReference>
<organism evidence="8 9">
    <name type="scientific">Endocarpon pusillum (strain Z07020 / HMAS-L-300199)</name>
    <name type="common">Lichen-forming fungus</name>
    <dbReference type="NCBI Taxonomy" id="1263415"/>
    <lineage>
        <taxon>Eukaryota</taxon>
        <taxon>Fungi</taxon>
        <taxon>Dikarya</taxon>
        <taxon>Ascomycota</taxon>
        <taxon>Pezizomycotina</taxon>
        <taxon>Eurotiomycetes</taxon>
        <taxon>Chaetothyriomycetidae</taxon>
        <taxon>Verrucariales</taxon>
        <taxon>Verrucariaceae</taxon>
        <taxon>Endocarpon</taxon>
    </lineage>
</organism>
<dbReference type="eggNOG" id="KOG0252">
    <property type="taxonomic scope" value="Eukaryota"/>
</dbReference>
<evidence type="ECO:0000256" key="3">
    <source>
        <dbReference type="ARBA" id="ARBA00022989"/>
    </source>
</evidence>
<gene>
    <name evidence="8" type="ORF">EPUS_08657</name>
</gene>
<keyword evidence="3 6" id="KW-1133">Transmembrane helix</keyword>
<evidence type="ECO:0000313" key="9">
    <source>
        <dbReference type="Proteomes" id="UP000019373"/>
    </source>
</evidence>
<feature type="transmembrane region" description="Helical" evidence="6">
    <location>
        <begin position="843"/>
        <end position="863"/>
    </location>
</feature>
<dbReference type="GO" id="GO:0022857">
    <property type="term" value="F:transmembrane transporter activity"/>
    <property type="evidence" value="ECO:0007669"/>
    <property type="project" value="InterPro"/>
</dbReference>
<evidence type="ECO:0000313" key="8">
    <source>
        <dbReference type="EMBL" id="ERF68220.1"/>
    </source>
</evidence>
<dbReference type="RefSeq" id="XP_007806125.1">
    <property type="nucleotide sequence ID" value="XM_007807934.1"/>
</dbReference>
<keyword evidence="4 6" id="KW-0472">Membrane</keyword>
<feature type="transmembrane region" description="Helical" evidence="6">
    <location>
        <begin position="1281"/>
        <end position="1304"/>
    </location>
</feature>
<accession>U1HDW7</accession>
<feature type="region of interest" description="Disordered" evidence="5">
    <location>
        <begin position="387"/>
        <end position="443"/>
    </location>
</feature>
<feature type="transmembrane region" description="Helical" evidence="6">
    <location>
        <begin position="1225"/>
        <end position="1246"/>
    </location>
</feature>
<protein>
    <recommendedName>
        <fullName evidence="7">Major facilitator superfamily (MFS) profile domain-containing protein</fullName>
    </recommendedName>
</protein>
<dbReference type="Gene3D" id="1.20.1250.20">
    <property type="entry name" value="MFS general substrate transporter like domains"/>
    <property type="match status" value="2"/>
</dbReference>
<evidence type="ECO:0000256" key="4">
    <source>
        <dbReference type="ARBA" id="ARBA00023136"/>
    </source>
</evidence>
<evidence type="ECO:0000256" key="2">
    <source>
        <dbReference type="ARBA" id="ARBA00022692"/>
    </source>
</evidence>
<feature type="compositionally biased region" description="Low complexity" evidence="5">
    <location>
        <begin position="1070"/>
        <end position="1079"/>
    </location>
</feature>
<feature type="compositionally biased region" description="Polar residues" evidence="5">
    <location>
        <begin position="484"/>
        <end position="495"/>
    </location>
</feature>
<keyword evidence="9" id="KW-1185">Reference proteome</keyword>